<gene>
    <name evidence="3" type="ORF">FRACYDRAFT_234464</name>
</gene>
<evidence type="ECO:0000256" key="1">
    <source>
        <dbReference type="SAM" id="MobiDB-lite"/>
    </source>
</evidence>
<dbReference type="EMBL" id="KV784354">
    <property type="protein sequence ID" value="OEU20832.1"/>
    <property type="molecule type" value="Genomic_DNA"/>
</dbReference>
<evidence type="ECO:0000313" key="3">
    <source>
        <dbReference type="EMBL" id="OEU20832.1"/>
    </source>
</evidence>
<keyword evidence="2" id="KW-0812">Transmembrane</keyword>
<feature type="transmembrane region" description="Helical" evidence="2">
    <location>
        <begin position="251"/>
        <end position="274"/>
    </location>
</feature>
<name>A0A1E7FRN1_9STRA</name>
<protein>
    <submittedName>
        <fullName evidence="3">DUF389-domain-containing protein</fullName>
    </submittedName>
</protein>
<dbReference type="OrthoDB" id="543859at2759"/>
<evidence type="ECO:0000313" key="4">
    <source>
        <dbReference type="Proteomes" id="UP000095751"/>
    </source>
</evidence>
<feature type="transmembrane region" description="Helical" evidence="2">
    <location>
        <begin position="225"/>
        <end position="244"/>
    </location>
</feature>
<dbReference type="PANTHER" id="PTHR20992:SF9">
    <property type="entry name" value="AT15442P-RELATED"/>
    <property type="match status" value="1"/>
</dbReference>
<evidence type="ECO:0000256" key="2">
    <source>
        <dbReference type="SAM" id="Phobius"/>
    </source>
</evidence>
<feature type="transmembrane region" description="Helical" evidence="2">
    <location>
        <begin position="294"/>
        <end position="315"/>
    </location>
</feature>
<dbReference type="InterPro" id="IPR005240">
    <property type="entry name" value="DUF389"/>
</dbReference>
<feature type="region of interest" description="Disordered" evidence="1">
    <location>
        <begin position="405"/>
        <end position="424"/>
    </location>
</feature>
<reference evidence="3 4" key="1">
    <citation type="submission" date="2016-09" db="EMBL/GenBank/DDBJ databases">
        <title>Extensive genetic diversity and differential bi-allelic expression allows diatom success in the polar Southern Ocean.</title>
        <authorList>
            <consortium name="DOE Joint Genome Institute"/>
            <person name="Mock T."/>
            <person name="Otillar R.P."/>
            <person name="Strauss J."/>
            <person name="Dupont C."/>
            <person name="Frickenhaus S."/>
            <person name="Maumus F."/>
            <person name="Mcmullan M."/>
            <person name="Sanges R."/>
            <person name="Schmutz J."/>
            <person name="Toseland A."/>
            <person name="Valas R."/>
            <person name="Veluchamy A."/>
            <person name="Ward B.J."/>
            <person name="Allen A."/>
            <person name="Barry K."/>
            <person name="Falciatore A."/>
            <person name="Ferrante M."/>
            <person name="Fortunato A.E."/>
            <person name="Gloeckner G."/>
            <person name="Gruber A."/>
            <person name="Hipkin R."/>
            <person name="Janech M."/>
            <person name="Kroth P."/>
            <person name="Leese F."/>
            <person name="Lindquist E."/>
            <person name="Lyon B.R."/>
            <person name="Martin J."/>
            <person name="Mayer C."/>
            <person name="Parker M."/>
            <person name="Quesneville H."/>
            <person name="Raymond J."/>
            <person name="Uhlig C."/>
            <person name="Valentin K.U."/>
            <person name="Worden A.Z."/>
            <person name="Armbrust E.V."/>
            <person name="Bowler C."/>
            <person name="Green B."/>
            <person name="Moulton V."/>
            <person name="Van Oosterhout C."/>
            <person name="Grigoriev I."/>
        </authorList>
    </citation>
    <scope>NUCLEOTIDE SEQUENCE [LARGE SCALE GENOMIC DNA]</scope>
    <source>
        <strain evidence="3 4">CCMP1102</strain>
    </source>
</reference>
<feature type="transmembrane region" description="Helical" evidence="2">
    <location>
        <begin position="181"/>
        <end position="205"/>
    </location>
</feature>
<dbReference type="AlphaFoldDB" id="A0A1E7FRN1"/>
<keyword evidence="4" id="KW-1185">Reference proteome</keyword>
<organism evidence="3 4">
    <name type="scientific">Fragilariopsis cylindrus CCMP1102</name>
    <dbReference type="NCBI Taxonomy" id="635003"/>
    <lineage>
        <taxon>Eukaryota</taxon>
        <taxon>Sar</taxon>
        <taxon>Stramenopiles</taxon>
        <taxon>Ochrophyta</taxon>
        <taxon>Bacillariophyta</taxon>
        <taxon>Bacillariophyceae</taxon>
        <taxon>Bacillariophycidae</taxon>
        <taxon>Bacillariales</taxon>
        <taxon>Bacillariaceae</taxon>
        <taxon>Fragilariopsis</taxon>
    </lineage>
</organism>
<dbReference type="KEGG" id="fcy:FRACYDRAFT_234464"/>
<accession>A0A1E7FRN1</accession>
<proteinExistence type="predicted"/>
<feature type="transmembrane region" description="Helical" evidence="2">
    <location>
        <begin position="148"/>
        <end position="169"/>
    </location>
</feature>
<keyword evidence="2" id="KW-1133">Transmembrane helix</keyword>
<feature type="transmembrane region" description="Helical" evidence="2">
    <location>
        <begin position="122"/>
        <end position="142"/>
    </location>
</feature>
<dbReference type="InParanoid" id="A0A1E7FRN1"/>
<dbReference type="Pfam" id="PF04087">
    <property type="entry name" value="DUF389"/>
    <property type="match status" value="1"/>
</dbReference>
<sequence>MVTFAVDAEELTFDSHPSEDAHDDSDHEYSTEFRAQFGSAKTPIEQKSFSYDVVGRLSRWEGGNGNPYENGQGIEKVEPEKITFWIFLRQFCHPSYDLTEVTIEDIDRTKLMHDRFLGDSQFNFNYTTLLIIASVIAAMGLANNGSASIIASMLVSPLMGPVTSIAYGISIGDYKMVRMGLVTEIVSLIICIIIGVIFAGAMLPFKVADNWPVEQMLSRGTLTNLRVGIPIAFFSGLGVAVGILDSQTNSLVGVAISASLLPPAVNAGMLWVIFDTQDLDDYPNEAQNYAKSGLISLSLTIVNVIFIIIASMLMFRLKETLPIEKSIFWTDLGIARKIYHNVAILPKVQTAPNDAEIKKRVTTFFPRASAMILQSDFRPENSNSSSIAGSSGILHNSSYNKSSNLNSSIPRESRCQWSNSSNSASNSAQAVRGIEVLTSINE</sequence>
<keyword evidence="2" id="KW-0472">Membrane</keyword>
<dbReference type="Proteomes" id="UP000095751">
    <property type="component" value="Unassembled WGS sequence"/>
</dbReference>
<dbReference type="PANTHER" id="PTHR20992">
    <property type="entry name" value="AT15442P-RELATED"/>
    <property type="match status" value="1"/>
</dbReference>